<evidence type="ECO:0000313" key="4">
    <source>
        <dbReference type="Proteomes" id="UP000319486"/>
    </source>
</evidence>
<comment type="caution">
    <text evidence="3">The sequence shown here is derived from an EMBL/GenBank/DDBJ whole genome shotgun (WGS) entry which is preliminary data.</text>
</comment>
<dbReference type="EMBL" id="RCZO01000010">
    <property type="protein sequence ID" value="TPG05363.1"/>
    <property type="molecule type" value="Genomic_DNA"/>
</dbReference>
<feature type="domain" description="HTH rpiR-type" evidence="2">
    <location>
        <begin position="3"/>
        <end position="79"/>
    </location>
</feature>
<dbReference type="Proteomes" id="UP000319486">
    <property type="component" value="Unassembled WGS sequence"/>
</dbReference>
<dbReference type="Gene3D" id="3.40.50.10490">
    <property type="entry name" value="Glucose-6-phosphate isomerase like protein, domain 1"/>
    <property type="match status" value="1"/>
</dbReference>
<name>A0A502BXW6_9GAMM</name>
<sequence>MTKDLQKKLKSRWETFTTSEQKIASYLLHNISGIPFETAASLGKRVGVSAMTVGRFLRSLGYAGVGDLKEELRGDAPWMQLYRVPEPSADADYVNESLQAEIRSLNDVYALARTEEWPSIVKMLVSADRVSVASFQHGSFLGLGFAASLQHVRPRVSFESGGDGSYTGMLLDSTEKSCVVLIDIRRYSRHFRLLAEEVVERGIPLLIITDTQCYWARQLTRHVLMIPMQTGRAWHSFGTLTSLFSLLINAVIREMGDVLGRIGDITELRQKFVGYDGPSLPGGGKGKPDKAKKSAGRGGTKATAKRD</sequence>
<dbReference type="InterPro" id="IPR001347">
    <property type="entry name" value="SIS_dom"/>
</dbReference>
<dbReference type="PROSITE" id="PS51071">
    <property type="entry name" value="HTH_RPIR"/>
    <property type="match status" value="1"/>
</dbReference>
<dbReference type="InterPro" id="IPR047640">
    <property type="entry name" value="RpiR-like"/>
</dbReference>
<dbReference type="InterPro" id="IPR000281">
    <property type="entry name" value="HTH_RpiR"/>
</dbReference>
<dbReference type="GO" id="GO:0097367">
    <property type="term" value="F:carbohydrate derivative binding"/>
    <property type="evidence" value="ECO:0007669"/>
    <property type="project" value="InterPro"/>
</dbReference>
<reference evidence="3 4" key="1">
    <citation type="journal article" date="2019" name="Environ. Microbiol.">
        <title>Species interactions and distinct microbial communities in high Arctic permafrost affected cryosols are associated with the CH4 and CO2 gas fluxes.</title>
        <authorList>
            <person name="Altshuler I."/>
            <person name="Hamel J."/>
            <person name="Turney S."/>
            <person name="Magnuson E."/>
            <person name="Levesque R."/>
            <person name="Greer C."/>
            <person name="Whyte L.G."/>
        </authorList>
    </citation>
    <scope>NUCLEOTIDE SEQUENCE [LARGE SCALE GENOMIC DNA]</scope>
    <source>
        <strain evidence="3 4">S13Y</strain>
    </source>
</reference>
<evidence type="ECO:0000313" key="3">
    <source>
        <dbReference type="EMBL" id="TPG05363.1"/>
    </source>
</evidence>
<feature type="region of interest" description="Disordered" evidence="1">
    <location>
        <begin position="275"/>
        <end position="307"/>
    </location>
</feature>
<evidence type="ECO:0000259" key="2">
    <source>
        <dbReference type="PROSITE" id="PS51071"/>
    </source>
</evidence>
<dbReference type="GO" id="GO:0003677">
    <property type="term" value="F:DNA binding"/>
    <property type="evidence" value="ECO:0007669"/>
    <property type="project" value="InterPro"/>
</dbReference>
<keyword evidence="4" id="KW-1185">Reference proteome</keyword>
<gene>
    <name evidence="3" type="ORF">EAH88_15450</name>
</gene>
<organism evidence="3 4">
    <name type="scientific">Rhodanobacter glycinis</name>
    <dbReference type="NCBI Taxonomy" id="582702"/>
    <lineage>
        <taxon>Bacteria</taxon>
        <taxon>Pseudomonadati</taxon>
        <taxon>Pseudomonadota</taxon>
        <taxon>Gammaproteobacteria</taxon>
        <taxon>Lysobacterales</taxon>
        <taxon>Rhodanobacteraceae</taxon>
        <taxon>Rhodanobacter</taxon>
    </lineage>
</organism>
<protein>
    <submittedName>
        <fullName evidence="3">MurR/RpiR family transcriptional regulator</fullName>
    </submittedName>
</protein>
<dbReference type="GO" id="GO:0003700">
    <property type="term" value="F:DNA-binding transcription factor activity"/>
    <property type="evidence" value="ECO:0007669"/>
    <property type="project" value="InterPro"/>
</dbReference>
<dbReference type="Pfam" id="PF01380">
    <property type="entry name" value="SIS"/>
    <property type="match status" value="1"/>
</dbReference>
<dbReference type="InterPro" id="IPR009057">
    <property type="entry name" value="Homeodomain-like_sf"/>
</dbReference>
<dbReference type="Gene3D" id="1.10.10.10">
    <property type="entry name" value="Winged helix-like DNA-binding domain superfamily/Winged helix DNA-binding domain"/>
    <property type="match status" value="1"/>
</dbReference>
<dbReference type="AlphaFoldDB" id="A0A502BXW6"/>
<dbReference type="Pfam" id="PF01418">
    <property type="entry name" value="HTH_6"/>
    <property type="match status" value="1"/>
</dbReference>
<accession>A0A502BXW6</accession>
<dbReference type="GO" id="GO:1901135">
    <property type="term" value="P:carbohydrate derivative metabolic process"/>
    <property type="evidence" value="ECO:0007669"/>
    <property type="project" value="InterPro"/>
</dbReference>
<dbReference type="SUPFAM" id="SSF53697">
    <property type="entry name" value="SIS domain"/>
    <property type="match status" value="1"/>
</dbReference>
<dbReference type="RefSeq" id="WP_140654362.1">
    <property type="nucleotide sequence ID" value="NZ_RCZO01000010.1"/>
</dbReference>
<evidence type="ECO:0000256" key="1">
    <source>
        <dbReference type="SAM" id="MobiDB-lite"/>
    </source>
</evidence>
<dbReference type="InterPro" id="IPR046348">
    <property type="entry name" value="SIS_dom_sf"/>
</dbReference>
<dbReference type="PANTHER" id="PTHR30514">
    <property type="entry name" value="GLUCOKINASE"/>
    <property type="match status" value="1"/>
</dbReference>
<dbReference type="SUPFAM" id="SSF46689">
    <property type="entry name" value="Homeodomain-like"/>
    <property type="match status" value="1"/>
</dbReference>
<dbReference type="PANTHER" id="PTHR30514:SF18">
    <property type="entry name" value="RPIR-FAMILY TRANSCRIPTIONAL REGULATOR"/>
    <property type="match status" value="1"/>
</dbReference>
<dbReference type="InterPro" id="IPR036388">
    <property type="entry name" value="WH-like_DNA-bd_sf"/>
</dbReference>
<proteinExistence type="predicted"/>